<feature type="region of interest" description="Disordered" evidence="5">
    <location>
        <begin position="178"/>
        <end position="215"/>
    </location>
</feature>
<evidence type="ECO:0000256" key="2">
    <source>
        <dbReference type="ARBA" id="ARBA00022771"/>
    </source>
</evidence>
<keyword evidence="8" id="KW-1185">Reference proteome</keyword>
<proteinExistence type="predicted"/>
<keyword evidence="1" id="KW-0479">Metal-binding</keyword>
<dbReference type="AlphaFoldDB" id="A0A6D2KXG7"/>
<evidence type="ECO:0000256" key="3">
    <source>
        <dbReference type="ARBA" id="ARBA00022833"/>
    </source>
</evidence>
<feature type="domain" description="SWIM-type" evidence="6">
    <location>
        <begin position="103"/>
        <end position="135"/>
    </location>
</feature>
<evidence type="ECO:0000256" key="5">
    <source>
        <dbReference type="SAM" id="MobiDB-lite"/>
    </source>
</evidence>
<accession>A0A6D2KXG7</accession>
<dbReference type="InterPro" id="IPR007527">
    <property type="entry name" value="Znf_SWIM"/>
</dbReference>
<evidence type="ECO:0000313" key="7">
    <source>
        <dbReference type="EMBL" id="CAA7053784.1"/>
    </source>
</evidence>
<feature type="compositionally biased region" description="Basic and acidic residues" evidence="5">
    <location>
        <begin position="186"/>
        <end position="195"/>
    </location>
</feature>
<dbReference type="OrthoDB" id="1113872at2759"/>
<keyword evidence="3" id="KW-0862">Zinc</keyword>
<organism evidence="7 8">
    <name type="scientific">Microthlaspi erraticum</name>
    <dbReference type="NCBI Taxonomy" id="1685480"/>
    <lineage>
        <taxon>Eukaryota</taxon>
        <taxon>Viridiplantae</taxon>
        <taxon>Streptophyta</taxon>
        <taxon>Embryophyta</taxon>
        <taxon>Tracheophyta</taxon>
        <taxon>Spermatophyta</taxon>
        <taxon>Magnoliopsida</taxon>
        <taxon>eudicotyledons</taxon>
        <taxon>Gunneridae</taxon>
        <taxon>Pentapetalae</taxon>
        <taxon>rosids</taxon>
        <taxon>malvids</taxon>
        <taxon>Brassicales</taxon>
        <taxon>Brassicaceae</taxon>
        <taxon>Coluteocarpeae</taxon>
        <taxon>Microthlaspi</taxon>
    </lineage>
</organism>
<evidence type="ECO:0000259" key="6">
    <source>
        <dbReference type="PROSITE" id="PS50966"/>
    </source>
</evidence>
<reference evidence="7" key="1">
    <citation type="submission" date="2020-01" db="EMBL/GenBank/DDBJ databases">
        <authorList>
            <person name="Mishra B."/>
        </authorList>
    </citation>
    <scope>NUCLEOTIDE SEQUENCE [LARGE SCALE GENOMIC DNA]</scope>
</reference>
<protein>
    <recommendedName>
        <fullName evidence="6">SWIM-type domain-containing protein</fullName>
    </recommendedName>
</protein>
<comment type="caution">
    <text evidence="7">The sequence shown here is derived from an EMBL/GenBank/DDBJ whole genome shotgun (WGS) entry which is preliminary data.</text>
</comment>
<dbReference type="Proteomes" id="UP000467841">
    <property type="component" value="Unassembled WGS sequence"/>
</dbReference>
<sequence length="215" mass="24394">MEIDTEALFAVCKNYSKVAMAGGVMLLFCEMRDVFDESFRSSRGSLNRGHVYTEHVMEKLKSSVTCVVKPLERDDAFQVTTAKKKNRRTCLLLGESDDESSCEVVQLNDLTCTCGEFQRKKFPCLHALAVCDKLKINPLQYVDDCYTLERYHKTYAATFSPVPEVLAWPEASGVPTFLPPAIGSGKGKEKETESDHLEEDEEEDAYDYDEEEDEW</sequence>
<dbReference type="PROSITE" id="PS50966">
    <property type="entry name" value="ZF_SWIM"/>
    <property type="match status" value="1"/>
</dbReference>
<dbReference type="Pfam" id="PF04434">
    <property type="entry name" value="SWIM"/>
    <property type="match status" value="1"/>
</dbReference>
<dbReference type="InterPro" id="IPR006564">
    <property type="entry name" value="Znf_PMZ"/>
</dbReference>
<dbReference type="SMART" id="SM00575">
    <property type="entry name" value="ZnF_PMZ"/>
    <property type="match status" value="1"/>
</dbReference>
<name>A0A6D2KXG7_9BRAS</name>
<keyword evidence="2 4" id="KW-0863">Zinc-finger</keyword>
<gene>
    <name evidence="7" type="ORF">MERR_LOCUS41020</name>
</gene>
<dbReference type="GO" id="GO:0008270">
    <property type="term" value="F:zinc ion binding"/>
    <property type="evidence" value="ECO:0007669"/>
    <property type="project" value="UniProtKB-KW"/>
</dbReference>
<evidence type="ECO:0000256" key="4">
    <source>
        <dbReference type="PROSITE-ProRule" id="PRU00325"/>
    </source>
</evidence>
<feature type="compositionally biased region" description="Acidic residues" evidence="5">
    <location>
        <begin position="196"/>
        <end position="215"/>
    </location>
</feature>
<evidence type="ECO:0000256" key="1">
    <source>
        <dbReference type="ARBA" id="ARBA00022723"/>
    </source>
</evidence>
<dbReference type="EMBL" id="CACVBM020001551">
    <property type="protein sequence ID" value="CAA7053784.1"/>
    <property type="molecule type" value="Genomic_DNA"/>
</dbReference>
<evidence type="ECO:0000313" key="8">
    <source>
        <dbReference type="Proteomes" id="UP000467841"/>
    </source>
</evidence>